<name>A0A853BVH5_9ACTN</name>
<gene>
    <name evidence="1" type="ORF">HNR12_005642</name>
</gene>
<keyword evidence="2" id="KW-1185">Reference proteome</keyword>
<dbReference type="Proteomes" id="UP000575985">
    <property type="component" value="Unassembled WGS sequence"/>
</dbReference>
<accession>A0A853BVH5</accession>
<reference evidence="1 2" key="1">
    <citation type="submission" date="2020-07" db="EMBL/GenBank/DDBJ databases">
        <title>Sequencing the genomes of 1000 actinobacteria strains.</title>
        <authorList>
            <person name="Klenk H.-P."/>
        </authorList>
    </citation>
    <scope>NUCLEOTIDE SEQUENCE [LARGE SCALE GENOMIC DNA]</scope>
    <source>
        <strain evidence="1 2">DSM 45927</strain>
    </source>
</reference>
<dbReference type="EMBL" id="JACCFO010000002">
    <property type="protein sequence ID" value="NYI99288.1"/>
    <property type="molecule type" value="Genomic_DNA"/>
</dbReference>
<evidence type="ECO:0000313" key="1">
    <source>
        <dbReference type="EMBL" id="NYI99288.1"/>
    </source>
</evidence>
<dbReference type="AlphaFoldDB" id="A0A853BVH5"/>
<evidence type="ECO:0000313" key="2">
    <source>
        <dbReference type="Proteomes" id="UP000575985"/>
    </source>
</evidence>
<keyword evidence="1" id="KW-0808">Transferase</keyword>
<dbReference type="RefSeq" id="WP_276516448.1">
    <property type="nucleotide sequence ID" value="NZ_JACCFO010000002.1"/>
</dbReference>
<dbReference type="GO" id="GO:0016740">
    <property type="term" value="F:transferase activity"/>
    <property type="evidence" value="ECO:0007669"/>
    <property type="project" value="UniProtKB-KW"/>
</dbReference>
<protein>
    <submittedName>
        <fullName evidence="1">Hydrogenase maturation factor HypF (Carbamoyltransferase family)</fullName>
    </submittedName>
</protein>
<proteinExistence type="predicted"/>
<organism evidence="1 2">
    <name type="scientific">Streptomonospora nanhaiensis</name>
    <dbReference type="NCBI Taxonomy" id="1323731"/>
    <lineage>
        <taxon>Bacteria</taxon>
        <taxon>Bacillati</taxon>
        <taxon>Actinomycetota</taxon>
        <taxon>Actinomycetes</taxon>
        <taxon>Streptosporangiales</taxon>
        <taxon>Nocardiopsidaceae</taxon>
        <taxon>Streptomonospora</taxon>
    </lineage>
</organism>
<comment type="caution">
    <text evidence="1">The sequence shown here is derived from an EMBL/GenBank/DDBJ whole genome shotgun (WGS) entry which is preliminary data.</text>
</comment>
<sequence>MLLLQLQPTLSYEILVTHCRRCGLPYDAGDPAERRYHTQPGGCR</sequence>